<evidence type="ECO:0000256" key="6">
    <source>
        <dbReference type="SAM" id="SignalP"/>
    </source>
</evidence>
<proteinExistence type="inferred from homology"/>
<feature type="chain" id="PRO_5046352324" evidence="6">
    <location>
        <begin position="30"/>
        <end position="428"/>
    </location>
</feature>
<dbReference type="Gene3D" id="3.60.15.10">
    <property type="entry name" value="Ribonuclease Z/Hydroxyacylglutathione hydrolase-like"/>
    <property type="match status" value="2"/>
</dbReference>
<feature type="domain" description="Metallo-beta-lactamase" evidence="7">
    <location>
        <begin position="106"/>
        <end position="181"/>
    </location>
</feature>
<dbReference type="Proteomes" id="UP001243009">
    <property type="component" value="Unassembled WGS sequence"/>
</dbReference>
<evidence type="ECO:0000256" key="3">
    <source>
        <dbReference type="ARBA" id="ARBA00022723"/>
    </source>
</evidence>
<protein>
    <submittedName>
        <fullName evidence="8">MBL fold metallo-hydrolase</fullName>
    </submittedName>
</protein>
<name>A0ABT9E7F2_9PROT</name>
<evidence type="ECO:0000313" key="8">
    <source>
        <dbReference type="EMBL" id="MDO9711885.1"/>
    </source>
</evidence>
<dbReference type="SUPFAM" id="SSF56281">
    <property type="entry name" value="Metallo-hydrolase/oxidoreductase"/>
    <property type="match status" value="1"/>
</dbReference>
<evidence type="ECO:0000256" key="5">
    <source>
        <dbReference type="ARBA" id="ARBA00022833"/>
    </source>
</evidence>
<organism evidence="8 9">
    <name type="scientific">Paracraurococcus lichenis</name>
    <dbReference type="NCBI Taxonomy" id="3064888"/>
    <lineage>
        <taxon>Bacteria</taxon>
        <taxon>Pseudomonadati</taxon>
        <taxon>Pseudomonadota</taxon>
        <taxon>Alphaproteobacteria</taxon>
        <taxon>Acetobacterales</taxon>
        <taxon>Roseomonadaceae</taxon>
        <taxon>Paracraurococcus</taxon>
    </lineage>
</organism>
<dbReference type="PANTHER" id="PTHR42978:SF7">
    <property type="entry name" value="METALLO-HYDROLASE RV2300C-RELATED"/>
    <property type="match status" value="1"/>
</dbReference>
<comment type="similarity">
    <text evidence="2">Belongs to the metallo-beta-lactamase superfamily.</text>
</comment>
<feature type="signal peptide" evidence="6">
    <location>
        <begin position="1"/>
        <end position="29"/>
    </location>
</feature>
<dbReference type="InterPro" id="IPR001279">
    <property type="entry name" value="Metallo-B-lactamas"/>
</dbReference>
<dbReference type="RefSeq" id="WP_305106739.1">
    <property type="nucleotide sequence ID" value="NZ_JAUTWS010000036.1"/>
</dbReference>
<sequence length="428" mass="46853">MTLRRFCLVAAFGVAAIAGSLLGVGTTRAADDQDRHNARPPQTLPQGFEGTDRLLRDVDRAAGAPYYSAWLVESSRFVDVPFGSFMPDRDFISPTTPKHDIQFIDFPVNVGIIKGSDGQITLYDTGWKQLEYIFDYNTSCCWAGLPDQMRNIGLDPNAVTRIVVGHGHWDHSGQLDSFPNAVLYIQKEELKQIDFFTSYPTEFNNGIIRAVNTVNPLTGAQVGPPAQACARSPVCGYPPQTIQEIESKVLTGKAKIIDGRHEIAPGLVIHPAFRGHTYGSQLLQVHTKRGELVFGSDAYSSWEGIRDWNVANIQQTDTVQQMLAYEKCYVLTSGSESYNNCLGAHERLSYSANYPITANWWTITDGNCSRAAELTLADSETSLIPADVATGSTRITPPALGGKSAPWRIDPVTCKNTISAVPSHSVNP</sequence>
<comment type="cofactor">
    <cofactor evidence="1">
        <name>Zn(2+)</name>
        <dbReference type="ChEBI" id="CHEBI:29105"/>
    </cofactor>
</comment>
<dbReference type="InterPro" id="IPR036866">
    <property type="entry name" value="RibonucZ/Hydroxyglut_hydro"/>
</dbReference>
<keyword evidence="5" id="KW-0862">Zinc</keyword>
<evidence type="ECO:0000256" key="2">
    <source>
        <dbReference type="ARBA" id="ARBA00007749"/>
    </source>
</evidence>
<evidence type="ECO:0000256" key="4">
    <source>
        <dbReference type="ARBA" id="ARBA00022801"/>
    </source>
</evidence>
<dbReference type="InterPro" id="IPR051013">
    <property type="entry name" value="MBL_superfamily_lactonases"/>
</dbReference>
<dbReference type="Pfam" id="PF00753">
    <property type="entry name" value="Lactamase_B"/>
    <property type="match status" value="1"/>
</dbReference>
<dbReference type="PANTHER" id="PTHR42978">
    <property type="entry name" value="QUORUM-QUENCHING LACTONASE YTNP-RELATED-RELATED"/>
    <property type="match status" value="1"/>
</dbReference>
<evidence type="ECO:0000313" key="9">
    <source>
        <dbReference type="Proteomes" id="UP001243009"/>
    </source>
</evidence>
<keyword evidence="9" id="KW-1185">Reference proteome</keyword>
<reference evidence="8 9" key="1">
    <citation type="submission" date="2023-08" db="EMBL/GenBank/DDBJ databases">
        <title>The draft genome sequence of Paracraurococcus sp. LOR1-02.</title>
        <authorList>
            <person name="Kingkaew E."/>
            <person name="Tanasupawat S."/>
        </authorList>
    </citation>
    <scope>NUCLEOTIDE SEQUENCE [LARGE SCALE GENOMIC DNA]</scope>
    <source>
        <strain evidence="8 9">LOR1-02</strain>
    </source>
</reference>
<keyword evidence="6" id="KW-0732">Signal</keyword>
<dbReference type="EMBL" id="JAUTWS010000036">
    <property type="protein sequence ID" value="MDO9711885.1"/>
    <property type="molecule type" value="Genomic_DNA"/>
</dbReference>
<comment type="caution">
    <text evidence="8">The sequence shown here is derived from an EMBL/GenBank/DDBJ whole genome shotgun (WGS) entry which is preliminary data.</text>
</comment>
<accession>A0ABT9E7F2</accession>
<evidence type="ECO:0000259" key="7">
    <source>
        <dbReference type="Pfam" id="PF00753"/>
    </source>
</evidence>
<keyword evidence="4" id="KW-0378">Hydrolase</keyword>
<keyword evidence="3" id="KW-0479">Metal-binding</keyword>
<gene>
    <name evidence="8" type="ORF">Q7A36_26300</name>
</gene>
<evidence type="ECO:0000256" key="1">
    <source>
        <dbReference type="ARBA" id="ARBA00001947"/>
    </source>
</evidence>